<dbReference type="PANTHER" id="PTHR13696">
    <property type="entry name" value="P-LOOP CONTAINING NUCLEOSIDE TRIPHOSPHATE HYDROLASE"/>
    <property type="match status" value="1"/>
</dbReference>
<proteinExistence type="predicted"/>
<dbReference type="EMBL" id="LWDL01000019">
    <property type="protein sequence ID" value="OQW51389.1"/>
    <property type="molecule type" value="Genomic_DNA"/>
</dbReference>
<evidence type="ECO:0000313" key="1">
    <source>
        <dbReference type="EMBL" id="OQW51389.1"/>
    </source>
</evidence>
<name>A0A1W9HVD6_9HYPH</name>
<dbReference type="PANTHER" id="PTHR13696:SF96">
    <property type="entry name" value="COBQ_COBB_MIND_PARA NUCLEOTIDE BINDING DOMAIN-CONTAINING PROTEIN"/>
    <property type="match status" value="1"/>
</dbReference>
<dbReference type="CDD" id="cd02042">
    <property type="entry name" value="ParAB_family"/>
    <property type="match status" value="1"/>
</dbReference>
<dbReference type="SUPFAM" id="SSF52540">
    <property type="entry name" value="P-loop containing nucleoside triphosphate hydrolases"/>
    <property type="match status" value="1"/>
</dbReference>
<dbReference type="STRING" id="1827387.A4S15_11195"/>
<reference evidence="1 2" key="1">
    <citation type="journal article" date="2017" name="Water Res.">
        <title>Comammox in drinking water systems.</title>
        <authorList>
            <person name="Wang Y."/>
            <person name="Ma L."/>
            <person name="Mao Y."/>
            <person name="Jiang X."/>
            <person name="Xia Y."/>
            <person name="Yu K."/>
            <person name="Li B."/>
            <person name="Zhang T."/>
        </authorList>
    </citation>
    <scope>NUCLEOTIDE SEQUENCE [LARGE SCALE GENOMIC DNA]</scope>
    <source>
        <strain evidence="1">SG_bin8</strain>
    </source>
</reference>
<dbReference type="Proteomes" id="UP000192872">
    <property type="component" value="Unassembled WGS sequence"/>
</dbReference>
<dbReference type="Gene3D" id="3.40.50.300">
    <property type="entry name" value="P-loop containing nucleotide triphosphate hydrolases"/>
    <property type="match status" value="1"/>
</dbReference>
<sequence length="294" mass="32945">MVGNEKGGSGKTTTAINVAVALMHDGFRVATIDLDSRQRSLSRFIAHRQAFADTRAEKFWVPTHRSVTRSEQESRRASIWADYEAFAKVIGEVERSHDCIVIDTPGHDSTLTRAAHSAADTLITPINDSFIDLEVLADVKAGTRRVVSSSHYTNMVLDAQRERRAIDAAMTDWVVVRNRVAVRETRNQRWLMDAISGLSQEFGFRIAGQVADRVIFRELFPLGLTALDPLETLGEGMRPSMSHLAARLEVRHLVSLLRIPGREQARQRLEAQDIFAKVNRQPLSMMELSQLVTS</sequence>
<protein>
    <recommendedName>
        <fullName evidence="3">ATPase</fullName>
    </recommendedName>
</protein>
<dbReference type="AlphaFoldDB" id="A0A1W9HVD6"/>
<dbReference type="InterPro" id="IPR027417">
    <property type="entry name" value="P-loop_NTPase"/>
</dbReference>
<gene>
    <name evidence="1" type="ORF">A4S15_11195</name>
</gene>
<evidence type="ECO:0008006" key="3">
    <source>
        <dbReference type="Google" id="ProtNLM"/>
    </source>
</evidence>
<dbReference type="InterPro" id="IPR015223">
    <property type="entry name" value="MipZ"/>
</dbReference>
<accession>A0A1W9HVD6</accession>
<comment type="caution">
    <text evidence="1">The sequence shown here is derived from an EMBL/GenBank/DDBJ whole genome shotgun (WGS) entry which is preliminary data.</text>
</comment>
<dbReference type="InterPro" id="IPR050678">
    <property type="entry name" value="DNA_Partitioning_ATPase"/>
</dbReference>
<evidence type="ECO:0000313" key="2">
    <source>
        <dbReference type="Proteomes" id="UP000192872"/>
    </source>
</evidence>
<organism evidence="1 2">
    <name type="scientific">Candidatus Raskinella chloraquaticus</name>
    <dbReference type="NCBI Taxonomy" id="1951219"/>
    <lineage>
        <taxon>Bacteria</taxon>
        <taxon>Pseudomonadati</taxon>
        <taxon>Pseudomonadota</taxon>
        <taxon>Alphaproteobacteria</taxon>
        <taxon>Hyphomicrobiales</taxon>
        <taxon>Phreatobacteraceae</taxon>
        <taxon>Candidatus Raskinella</taxon>
    </lineage>
</organism>
<dbReference type="Pfam" id="PF09140">
    <property type="entry name" value="MipZ"/>
    <property type="match status" value="1"/>
</dbReference>